<dbReference type="Pfam" id="PF11887">
    <property type="entry name" value="Mce4_CUP1"/>
    <property type="match status" value="1"/>
</dbReference>
<dbReference type="PRINTS" id="PR01782">
    <property type="entry name" value="MCEVIRFACTOR"/>
</dbReference>
<evidence type="ECO:0000313" key="4">
    <source>
        <dbReference type="EMBL" id="GAA4548497.1"/>
    </source>
</evidence>
<keyword evidence="5" id="KW-1185">Reference proteome</keyword>
<feature type="domain" description="Mce/MlaD" evidence="2">
    <location>
        <begin position="40"/>
        <end position="112"/>
    </location>
</feature>
<feature type="transmembrane region" description="Helical" evidence="1">
    <location>
        <begin position="12"/>
        <end position="38"/>
    </location>
</feature>
<dbReference type="InterPro" id="IPR024516">
    <property type="entry name" value="Mce_C"/>
</dbReference>
<sequence length="347" mass="36338">MSKLKFREKNPITIALVGVGGILVIIFGSFQIAAMPFIAGSSYEAVFSEAGGLNVGDKVKLAGTEAGQVTGVDLVDGDVLVSFTVKGVSLGDESTATIGTQTLLGERNLEVSSRGGGEMSAGDRIPLERTTAPYSITQGIEDVTRRTGEIETERVGQALDVFADTFSDTPDDLSEAFRGVSRISQTIASRDDALRQLLAKANSVSGILSERSGQLSTLLVDGNTLLGELQARREVIAGLLRDTTRVAQQVVGLNEDQRNRLQPALKSLNDAISILQDNQDNIGSAVERVSTFITGLGEGLEHGTSFTGYGELGGLGAFPTSQFVPSLTVPTAQTPNLGPLPLPTGGS</sequence>
<feature type="domain" description="Mammalian cell entry C-terminal" evidence="3">
    <location>
        <begin position="118"/>
        <end position="289"/>
    </location>
</feature>
<protein>
    <submittedName>
        <fullName evidence="4">MCE family protein</fullName>
    </submittedName>
</protein>
<accession>A0ABP8RVB9</accession>
<dbReference type="Proteomes" id="UP001501598">
    <property type="component" value="Unassembled WGS sequence"/>
</dbReference>
<keyword evidence="1" id="KW-0472">Membrane</keyword>
<dbReference type="InterPro" id="IPR005693">
    <property type="entry name" value="Mce"/>
</dbReference>
<evidence type="ECO:0000313" key="5">
    <source>
        <dbReference type="Proteomes" id="UP001501598"/>
    </source>
</evidence>
<dbReference type="RefSeq" id="WP_345419171.1">
    <property type="nucleotide sequence ID" value="NZ_BAABGT010000040.1"/>
</dbReference>
<evidence type="ECO:0000259" key="3">
    <source>
        <dbReference type="Pfam" id="PF11887"/>
    </source>
</evidence>
<dbReference type="PANTHER" id="PTHR33371">
    <property type="entry name" value="INTERMEMBRANE PHOSPHOLIPID TRANSPORT SYSTEM BINDING PROTEIN MLAD-RELATED"/>
    <property type="match status" value="1"/>
</dbReference>
<dbReference type="InterPro" id="IPR052336">
    <property type="entry name" value="MlaD_Phospholipid_Transporter"/>
</dbReference>
<dbReference type="Pfam" id="PF02470">
    <property type="entry name" value="MlaD"/>
    <property type="match status" value="1"/>
</dbReference>
<evidence type="ECO:0000259" key="2">
    <source>
        <dbReference type="Pfam" id="PF02470"/>
    </source>
</evidence>
<proteinExistence type="predicted"/>
<gene>
    <name evidence="4" type="ORF">GCM10023175_34930</name>
</gene>
<keyword evidence="1" id="KW-0812">Transmembrane</keyword>
<organism evidence="4 5">
    <name type="scientific">Pseudonocardia xishanensis</name>
    <dbReference type="NCBI Taxonomy" id="630995"/>
    <lineage>
        <taxon>Bacteria</taxon>
        <taxon>Bacillati</taxon>
        <taxon>Actinomycetota</taxon>
        <taxon>Actinomycetes</taxon>
        <taxon>Pseudonocardiales</taxon>
        <taxon>Pseudonocardiaceae</taxon>
        <taxon>Pseudonocardia</taxon>
    </lineage>
</organism>
<keyword evidence="1" id="KW-1133">Transmembrane helix</keyword>
<evidence type="ECO:0000256" key="1">
    <source>
        <dbReference type="SAM" id="Phobius"/>
    </source>
</evidence>
<comment type="caution">
    <text evidence="4">The sequence shown here is derived from an EMBL/GenBank/DDBJ whole genome shotgun (WGS) entry which is preliminary data.</text>
</comment>
<reference evidence="5" key="1">
    <citation type="journal article" date="2019" name="Int. J. Syst. Evol. Microbiol.">
        <title>The Global Catalogue of Microorganisms (GCM) 10K type strain sequencing project: providing services to taxonomists for standard genome sequencing and annotation.</title>
        <authorList>
            <consortium name="The Broad Institute Genomics Platform"/>
            <consortium name="The Broad Institute Genome Sequencing Center for Infectious Disease"/>
            <person name="Wu L."/>
            <person name="Ma J."/>
        </authorList>
    </citation>
    <scope>NUCLEOTIDE SEQUENCE [LARGE SCALE GENOMIC DNA]</scope>
    <source>
        <strain evidence="5">JCM 17906</strain>
    </source>
</reference>
<dbReference type="EMBL" id="BAABGT010000040">
    <property type="protein sequence ID" value="GAA4548497.1"/>
    <property type="molecule type" value="Genomic_DNA"/>
</dbReference>
<name>A0ABP8RVB9_9PSEU</name>
<dbReference type="PANTHER" id="PTHR33371:SF18">
    <property type="entry name" value="MCE-FAMILY PROTEIN MCE3C"/>
    <property type="match status" value="1"/>
</dbReference>
<dbReference type="NCBIfam" id="TIGR00996">
    <property type="entry name" value="Mtu_fam_mce"/>
    <property type="match status" value="1"/>
</dbReference>
<dbReference type="InterPro" id="IPR003399">
    <property type="entry name" value="Mce/MlaD"/>
</dbReference>